<keyword evidence="2 5" id="KW-0812">Transmembrane</keyword>
<feature type="transmembrane region" description="Helical" evidence="5">
    <location>
        <begin position="107"/>
        <end position="126"/>
    </location>
</feature>
<accession>A0ABD1MJ96</accession>
<name>A0ABD1MJ96_9FABA</name>
<dbReference type="EMBL" id="JBGMDY010000005">
    <property type="protein sequence ID" value="KAL2335627.1"/>
    <property type="molecule type" value="Genomic_DNA"/>
</dbReference>
<evidence type="ECO:0000256" key="5">
    <source>
        <dbReference type="SAM" id="Phobius"/>
    </source>
</evidence>
<reference evidence="6 7" key="1">
    <citation type="submission" date="2024-08" db="EMBL/GenBank/DDBJ databases">
        <title>Insights into the chromosomal genome structure of Flemingia macrophylla.</title>
        <authorList>
            <person name="Ding Y."/>
            <person name="Zhao Y."/>
            <person name="Bi W."/>
            <person name="Wu M."/>
            <person name="Zhao G."/>
            <person name="Gong Y."/>
            <person name="Li W."/>
            <person name="Zhang P."/>
        </authorList>
    </citation>
    <scope>NUCLEOTIDE SEQUENCE [LARGE SCALE GENOMIC DNA]</scope>
    <source>
        <strain evidence="6">DYQJB</strain>
        <tissue evidence="6">Leaf</tissue>
    </source>
</reference>
<feature type="transmembrane region" description="Helical" evidence="5">
    <location>
        <begin position="7"/>
        <end position="31"/>
    </location>
</feature>
<dbReference type="InterPro" id="IPR037185">
    <property type="entry name" value="EmrE-like"/>
</dbReference>
<sequence length="372" mass="40225">MVRRGSFYMDFLPVVVIIALQFNYLGLLTLFKAATLQGMNNHVFVAYSYAVSTSLIFPITFLNRSCRSRVVPPLSFFIISKTILLGVIGSLSQIMGYAGISYSSPTLSASIANLVPAFTFMLAVIFRKEKIPVKYRSSQAKVLGSIISITGALVLTLYKGPSIIKGRADSHLSLSLKQPISFLRSGDANWAIAGILLTAEYLLISVCFVLQVDILTVFPDEVTLIFYVNVTGTVISTLVALFVGPNASAWKIGLNISLISILCSGTFQKVVGSIVSTWVLRLKGPVYVTSFTPFTVVIAVAMGVMFLGDTLHVGSLVGATIVSIGLYALLWGKAKEEIEEGVGSLESVTTENVPLLQSYGRESYQKRTDGNI</sequence>
<dbReference type="PANTHER" id="PTHR31218">
    <property type="entry name" value="WAT1-RELATED PROTEIN"/>
    <property type="match status" value="1"/>
</dbReference>
<feature type="transmembrane region" description="Helical" evidence="5">
    <location>
        <begin position="256"/>
        <end position="279"/>
    </location>
</feature>
<dbReference type="InterPro" id="IPR030184">
    <property type="entry name" value="WAT1-related"/>
</dbReference>
<keyword evidence="3 5" id="KW-1133">Transmembrane helix</keyword>
<keyword evidence="4 5" id="KW-0472">Membrane</keyword>
<gene>
    <name evidence="6" type="ORF">Fmac_016840</name>
</gene>
<feature type="transmembrane region" description="Helical" evidence="5">
    <location>
        <begin position="224"/>
        <end position="244"/>
    </location>
</feature>
<feature type="transmembrane region" description="Helical" evidence="5">
    <location>
        <begin position="138"/>
        <end position="158"/>
    </location>
</feature>
<evidence type="ECO:0000256" key="4">
    <source>
        <dbReference type="ARBA" id="ARBA00023136"/>
    </source>
</evidence>
<keyword evidence="7" id="KW-1185">Reference proteome</keyword>
<protein>
    <recommendedName>
        <fullName evidence="8">WAT1-related protein</fullName>
    </recommendedName>
</protein>
<feature type="transmembrane region" description="Helical" evidence="5">
    <location>
        <begin position="43"/>
        <end position="62"/>
    </location>
</feature>
<dbReference type="AlphaFoldDB" id="A0ABD1MJ96"/>
<evidence type="ECO:0000313" key="7">
    <source>
        <dbReference type="Proteomes" id="UP001603857"/>
    </source>
</evidence>
<evidence type="ECO:0000256" key="1">
    <source>
        <dbReference type="ARBA" id="ARBA00004141"/>
    </source>
</evidence>
<feature type="transmembrane region" description="Helical" evidence="5">
    <location>
        <begin position="286"/>
        <end position="307"/>
    </location>
</feature>
<feature type="transmembrane region" description="Helical" evidence="5">
    <location>
        <begin position="313"/>
        <end position="331"/>
    </location>
</feature>
<evidence type="ECO:0000256" key="3">
    <source>
        <dbReference type="ARBA" id="ARBA00022989"/>
    </source>
</evidence>
<comment type="subcellular location">
    <subcellularLocation>
        <location evidence="1">Membrane</location>
        <topology evidence="1">Multi-pass membrane protein</topology>
    </subcellularLocation>
</comment>
<comment type="caution">
    <text evidence="6">The sequence shown here is derived from an EMBL/GenBank/DDBJ whole genome shotgun (WGS) entry which is preliminary data.</text>
</comment>
<evidence type="ECO:0000256" key="2">
    <source>
        <dbReference type="ARBA" id="ARBA00022692"/>
    </source>
</evidence>
<evidence type="ECO:0008006" key="8">
    <source>
        <dbReference type="Google" id="ProtNLM"/>
    </source>
</evidence>
<dbReference type="SUPFAM" id="SSF103481">
    <property type="entry name" value="Multidrug resistance efflux transporter EmrE"/>
    <property type="match status" value="2"/>
</dbReference>
<proteinExistence type="predicted"/>
<feature type="transmembrane region" description="Helical" evidence="5">
    <location>
        <begin position="190"/>
        <end position="212"/>
    </location>
</feature>
<dbReference type="Proteomes" id="UP001603857">
    <property type="component" value="Unassembled WGS sequence"/>
</dbReference>
<feature type="transmembrane region" description="Helical" evidence="5">
    <location>
        <begin position="74"/>
        <end position="95"/>
    </location>
</feature>
<organism evidence="6 7">
    <name type="scientific">Flemingia macrophylla</name>
    <dbReference type="NCBI Taxonomy" id="520843"/>
    <lineage>
        <taxon>Eukaryota</taxon>
        <taxon>Viridiplantae</taxon>
        <taxon>Streptophyta</taxon>
        <taxon>Embryophyta</taxon>
        <taxon>Tracheophyta</taxon>
        <taxon>Spermatophyta</taxon>
        <taxon>Magnoliopsida</taxon>
        <taxon>eudicotyledons</taxon>
        <taxon>Gunneridae</taxon>
        <taxon>Pentapetalae</taxon>
        <taxon>rosids</taxon>
        <taxon>fabids</taxon>
        <taxon>Fabales</taxon>
        <taxon>Fabaceae</taxon>
        <taxon>Papilionoideae</taxon>
        <taxon>50 kb inversion clade</taxon>
        <taxon>NPAAA clade</taxon>
        <taxon>indigoferoid/millettioid clade</taxon>
        <taxon>Phaseoleae</taxon>
        <taxon>Flemingia</taxon>
    </lineage>
</organism>
<evidence type="ECO:0000313" key="6">
    <source>
        <dbReference type="EMBL" id="KAL2335627.1"/>
    </source>
</evidence>